<dbReference type="SUPFAM" id="SSF50978">
    <property type="entry name" value="WD40 repeat-like"/>
    <property type="match status" value="2"/>
</dbReference>
<evidence type="ECO:0000259" key="3">
    <source>
        <dbReference type="Pfam" id="PF22164"/>
    </source>
</evidence>
<feature type="domain" description="Dark CARD" evidence="2">
    <location>
        <begin position="13"/>
        <end position="91"/>
    </location>
</feature>
<reference evidence="4" key="1">
    <citation type="journal article" date="2021" name="Mol. Ecol. Resour.">
        <title>Phylogenomic analyses of the genus Drosophila reveals genomic signals of climate adaptation.</title>
        <authorList>
            <person name="Li F."/>
            <person name="Rane R.V."/>
            <person name="Luria V."/>
            <person name="Xiong Z."/>
            <person name="Chen J."/>
            <person name="Li Z."/>
            <person name="Catullo R.A."/>
            <person name="Griffin P.C."/>
            <person name="Schiffer M."/>
            <person name="Pearce S."/>
            <person name="Lee S.F."/>
            <person name="McElroy K."/>
            <person name="Stocker A."/>
            <person name="Shirriffs J."/>
            <person name="Cockerell F."/>
            <person name="Coppin C."/>
            <person name="Sgro C.M."/>
            <person name="Karger A."/>
            <person name="Cain J.W."/>
            <person name="Weber J.A."/>
            <person name="Santpere G."/>
            <person name="Kirschner M.W."/>
            <person name="Hoffmann A.A."/>
            <person name="Oakeshott J.G."/>
            <person name="Zhang G."/>
        </authorList>
    </citation>
    <scope>NUCLEOTIDE SEQUENCE</scope>
    <source>
        <strain evidence="4">BGI-SZ-2011g</strain>
    </source>
</reference>
<feature type="domain" description="Dark winged-helix" evidence="3">
    <location>
        <begin position="365"/>
        <end position="420"/>
    </location>
</feature>
<dbReference type="InterPro" id="IPR027417">
    <property type="entry name" value="P-loop_NTPase"/>
</dbReference>
<dbReference type="Pfam" id="PF00931">
    <property type="entry name" value="NB-ARC"/>
    <property type="match status" value="1"/>
</dbReference>
<dbReference type="InterPro" id="IPR015943">
    <property type="entry name" value="WD40/YVTN_repeat-like_dom_sf"/>
</dbReference>
<evidence type="ECO:0000259" key="2">
    <source>
        <dbReference type="Pfam" id="PF22080"/>
    </source>
</evidence>
<dbReference type="InterPro" id="IPR002182">
    <property type="entry name" value="NB-ARC"/>
</dbReference>
<protein>
    <recommendedName>
        <fullName evidence="6">Apoptotic protease-activating factor 1</fullName>
    </recommendedName>
</protein>
<dbReference type="Gene3D" id="2.130.10.10">
    <property type="entry name" value="YVTN repeat-like/Quinoprotein amine dehydrogenase"/>
    <property type="match status" value="1"/>
</dbReference>
<dbReference type="InterPro" id="IPR054304">
    <property type="entry name" value="Dark_CARD"/>
</dbReference>
<sequence length="1389" mass="161336">MSCVHGNKHCFRDIFPVFLADFKKDFDCKDVELPLRAILTEKEVDEIIKSPPNQQIYRLLWTLRNQSSEVVKKFVKNDINRTYYGYLMSAIEDESRNPSASTENYISERDRLYNDNQKFTKYNVPRIAPYLELQKALLELRPSRNVAVHGVLGAGKQWLVLDVCSSYEVQRRMDFKIFWLNVYDCRSPETRLEKLQSFLYQIAPSQRINCDQNVAVHTERVKAELRHILKDKPFKNCLLVLRNVPNKDTWKAFNLGCKTLLTTRHKSVVDYLSHETTTHISLKDVLTPYETESLFRKYLPLVSQESLEDLRSTPTTNPLKLSFIARNIRDGICTLDNWKNINTSELTTIIKNSLNELKQADKERFEILFIFPKFAHIPIKLLGLVWSVVDPMPIVNDFDKCSLVEKHADQTITLSSIYSEFSLPIPNEEALNKKIVDFYEIPRLIEECIDTTLPNSDCYFYSHIGHHLCKVRDKIERVKLFRMLFLDFRFLEQKIRNDTTPWKARGSILHTLHTLKYFRDEIVDNDSHYRDLLNAVLVFLTKAEEKLISSPYASLLRIALMSEEGPVHDEALVQVQRFPDFVWFTEHGRFHQHREIINLGQNEVRHAVYLDDDYCLMALSSQQLLLTDVSLSGDTTRLLSDQNDPSDIIEMQVFNKQLHLLTLHKNGSLKLWSLRELLPRRPDYGSCSAVRPPRLAQVPNDSKPHHYEQLVNTAIKRSTGSKCISAFFLDENVRALDFSIQLHLAFDDGDFCILNWVDKDKKFVKSQTPILPTKQKDVRYFSKILNRFYVVWTDKCNLTFWNLQNASNVTDREYAPAKQKALAMETYIEQLDDGTKYTVLMIIYQSSVWQLKFKHAEYWSGLENMEVEALPFSDTIPATITCGNLSKDGRYLILGTEEGLVVYDLKFPYSLLRSNVSERIVCVDVYDLNASILKYIVLCGAKGKHFVHVHTLRSTDIDTITWMHHVDESDAQLKDRNTKGRAHLEPNVYLRPLMEMSDDGTLFVVDSKARIHKIQSIAEPTRRRDSVANWSIIAASQVKSGMYITALSVNTDGVIYAGYNNGQIINMDKNEVLLKEDNNDSVDYLKQIKALHLIASFRSNCQTVILSLSNPEHIFSCQFYTKYARLFHDNFLLLFTDSILYYFDKSNSIHECFENPYKAFYLNDDVLYLAFGDGTLEIYKLFVVEDTLCNTCICKDNVNNSSQIKQVTASSDGELIALGFENGTIELYSYDKHRLQVVYTIKQGHDTQCNTMQLRFSPCKQVLISCEKQLCFWSVKYMQNNQANPEVRSTRHSHYIQPKHHTKGREEVDAARFEDNEINEQIDKYERLNAEESKVSFWSHKRGSDKLPELLACIKFVGNEARRLYTNMDFTQFYVIDDECVFYHLKVLE</sequence>
<dbReference type="GO" id="GO:0043531">
    <property type="term" value="F:ADP binding"/>
    <property type="evidence" value="ECO:0007669"/>
    <property type="project" value="InterPro"/>
</dbReference>
<gene>
    <name evidence="4" type="ORF">KR093_003777</name>
</gene>
<name>A0AAD4K806_9MUSC</name>
<evidence type="ECO:0000259" key="1">
    <source>
        <dbReference type="Pfam" id="PF00931"/>
    </source>
</evidence>
<evidence type="ECO:0000313" key="5">
    <source>
        <dbReference type="Proteomes" id="UP001200034"/>
    </source>
</evidence>
<dbReference type="PANTHER" id="PTHR22845:SF5">
    <property type="entry name" value="APOPTOTIC PROTEASE-ACTIVATING FACTOR 1"/>
    <property type="match status" value="1"/>
</dbReference>
<dbReference type="InterPro" id="IPR036322">
    <property type="entry name" value="WD40_repeat_dom_sf"/>
</dbReference>
<evidence type="ECO:0008006" key="6">
    <source>
        <dbReference type="Google" id="ProtNLM"/>
    </source>
</evidence>
<keyword evidence="5" id="KW-1185">Reference proteome</keyword>
<feature type="domain" description="NB-ARC" evidence="1">
    <location>
        <begin position="133"/>
        <end position="295"/>
    </location>
</feature>
<comment type="caution">
    <text evidence="4">The sequence shown here is derived from an EMBL/GenBank/DDBJ whole genome shotgun (WGS) entry which is preliminary data.</text>
</comment>
<proteinExistence type="predicted"/>
<dbReference type="Gene3D" id="1.25.40.370">
    <property type="match status" value="1"/>
</dbReference>
<dbReference type="InterPro" id="IPR054042">
    <property type="entry name" value="WHD_Dark"/>
</dbReference>
<accession>A0AAD4K806</accession>
<dbReference type="GO" id="GO:0005829">
    <property type="term" value="C:cytosol"/>
    <property type="evidence" value="ECO:0007669"/>
    <property type="project" value="UniProtKB-ARBA"/>
</dbReference>
<dbReference type="Gene3D" id="3.40.50.300">
    <property type="entry name" value="P-loop containing nucleotide triphosphate hydrolases"/>
    <property type="match status" value="1"/>
</dbReference>
<dbReference type="Pfam" id="PF22080">
    <property type="entry name" value="Dark_CARD"/>
    <property type="match status" value="1"/>
</dbReference>
<dbReference type="PANTHER" id="PTHR22845">
    <property type="entry name" value="APOPTOTIC PROTEASE-ACTIVATING FACTOR 1"/>
    <property type="match status" value="1"/>
</dbReference>
<dbReference type="EMBL" id="JAJJHW010000681">
    <property type="protein sequence ID" value="KAH8384633.1"/>
    <property type="molecule type" value="Genomic_DNA"/>
</dbReference>
<feature type="non-terminal residue" evidence="4">
    <location>
        <position position="1389"/>
    </location>
</feature>
<organism evidence="4 5">
    <name type="scientific">Drosophila rubida</name>
    <dbReference type="NCBI Taxonomy" id="30044"/>
    <lineage>
        <taxon>Eukaryota</taxon>
        <taxon>Metazoa</taxon>
        <taxon>Ecdysozoa</taxon>
        <taxon>Arthropoda</taxon>
        <taxon>Hexapoda</taxon>
        <taxon>Insecta</taxon>
        <taxon>Pterygota</taxon>
        <taxon>Neoptera</taxon>
        <taxon>Endopterygota</taxon>
        <taxon>Diptera</taxon>
        <taxon>Brachycera</taxon>
        <taxon>Muscomorpha</taxon>
        <taxon>Ephydroidea</taxon>
        <taxon>Drosophilidae</taxon>
        <taxon>Drosophila</taxon>
    </lineage>
</organism>
<dbReference type="Pfam" id="PF22164">
    <property type="entry name" value="WHD_Dark"/>
    <property type="match status" value="1"/>
</dbReference>
<evidence type="ECO:0000313" key="4">
    <source>
        <dbReference type="EMBL" id="KAH8384633.1"/>
    </source>
</evidence>
<dbReference type="SUPFAM" id="SSF52540">
    <property type="entry name" value="P-loop containing nucleoside triphosphate hydrolases"/>
    <property type="match status" value="1"/>
</dbReference>
<dbReference type="Proteomes" id="UP001200034">
    <property type="component" value="Unassembled WGS sequence"/>
</dbReference>
<dbReference type="GO" id="GO:0006915">
    <property type="term" value="P:apoptotic process"/>
    <property type="evidence" value="ECO:0007669"/>
    <property type="project" value="UniProtKB-ARBA"/>
</dbReference>